<keyword evidence="3" id="KW-1185">Reference proteome</keyword>
<dbReference type="PANTHER" id="PTHR39477:SF1">
    <property type="entry name" value="BETA-FLANKING PROTEIN"/>
    <property type="match status" value="1"/>
</dbReference>
<feature type="region of interest" description="Disordered" evidence="1">
    <location>
        <begin position="44"/>
        <end position="63"/>
    </location>
</feature>
<organism evidence="2 3">
    <name type="scientific">Protomyces lactucae-debilis</name>
    <dbReference type="NCBI Taxonomy" id="2754530"/>
    <lineage>
        <taxon>Eukaryota</taxon>
        <taxon>Fungi</taxon>
        <taxon>Dikarya</taxon>
        <taxon>Ascomycota</taxon>
        <taxon>Taphrinomycotina</taxon>
        <taxon>Taphrinomycetes</taxon>
        <taxon>Taphrinales</taxon>
        <taxon>Protomycetaceae</taxon>
        <taxon>Protomyces</taxon>
    </lineage>
</organism>
<dbReference type="Proteomes" id="UP000193685">
    <property type="component" value="Unassembled WGS sequence"/>
</dbReference>
<dbReference type="OrthoDB" id="2290255at2759"/>
<reference evidence="2 3" key="1">
    <citation type="submission" date="2016-07" db="EMBL/GenBank/DDBJ databases">
        <title>Pervasive Adenine N6-methylation of Active Genes in Fungi.</title>
        <authorList>
            <consortium name="DOE Joint Genome Institute"/>
            <person name="Mondo S.J."/>
            <person name="Dannebaum R.O."/>
            <person name="Kuo R.C."/>
            <person name="Labutti K."/>
            <person name="Haridas S."/>
            <person name="Kuo A."/>
            <person name="Salamov A."/>
            <person name="Ahrendt S.R."/>
            <person name="Lipzen A."/>
            <person name="Sullivan W."/>
            <person name="Andreopoulos W.B."/>
            <person name="Clum A."/>
            <person name="Lindquist E."/>
            <person name="Daum C."/>
            <person name="Ramamoorthy G.K."/>
            <person name="Gryganskyi A."/>
            <person name="Culley D."/>
            <person name="Magnuson J.K."/>
            <person name="James T.Y."/>
            <person name="O'Malley M.A."/>
            <person name="Stajich J.E."/>
            <person name="Spatafora J.W."/>
            <person name="Visel A."/>
            <person name="Grigoriev I.V."/>
        </authorList>
    </citation>
    <scope>NUCLEOTIDE SEQUENCE [LARGE SCALE GENOMIC DNA]</scope>
    <source>
        <strain evidence="2 3">12-1054</strain>
    </source>
</reference>
<dbReference type="PANTHER" id="PTHR39477">
    <property type="entry name" value="CHROMOSOME 8, WHOLE GENOME SHOTGUN SEQUENCE"/>
    <property type="match status" value="1"/>
</dbReference>
<accession>A0A1Y2FGU7</accession>
<feature type="compositionally biased region" description="Low complexity" evidence="1">
    <location>
        <begin position="113"/>
        <end position="162"/>
    </location>
</feature>
<dbReference type="PROSITE" id="PS00018">
    <property type="entry name" value="EF_HAND_1"/>
    <property type="match status" value="1"/>
</dbReference>
<evidence type="ECO:0000313" key="3">
    <source>
        <dbReference type="Proteomes" id="UP000193685"/>
    </source>
</evidence>
<name>A0A1Y2FGU7_PROLT</name>
<comment type="caution">
    <text evidence="2">The sequence shown here is derived from an EMBL/GenBank/DDBJ whole genome shotgun (WGS) entry which is preliminary data.</text>
</comment>
<feature type="region of interest" description="Disordered" evidence="1">
    <location>
        <begin position="104"/>
        <end position="176"/>
    </location>
</feature>
<dbReference type="STRING" id="56484.A0A1Y2FGU7"/>
<dbReference type="InterPro" id="IPR018247">
    <property type="entry name" value="EF_Hand_1_Ca_BS"/>
</dbReference>
<protein>
    <recommendedName>
        <fullName evidence="4">EF-hand domain-containing protein</fullName>
    </recommendedName>
</protein>
<proteinExistence type="predicted"/>
<feature type="compositionally biased region" description="Gly residues" evidence="1">
    <location>
        <begin position="163"/>
        <end position="172"/>
    </location>
</feature>
<gene>
    <name evidence="2" type="ORF">BCR37DRAFT_413265</name>
</gene>
<evidence type="ECO:0000313" key="2">
    <source>
        <dbReference type="EMBL" id="ORY83160.1"/>
    </source>
</evidence>
<dbReference type="AlphaFoldDB" id="A0A1Y2FGU7"/>
<evidence type="ECO:0000256" key="1">
    <source>
        <dbReference type="SAM" id="MobiDB-lite"/>
    </source>
</evidence>
<dbReference type="RefSeq" id="XP_040725741.1">
    <property type="nucleotide sequence ID" value="XM_040872245.1"/>
</dbReference>
<dbReference type="EMBL" id="MCFI01000008">
    <property type="protein sequence ID" value="ORY83160.1"/>
    <property type="molecule type" value="Genomic_DNA"/>
</dbReference>
<dbReference type="GeneID" id="63788844"/>
<evidence type="ECO:0008006" key="4">
    <source>
        <dbReference type="Google" id="ProtNLM"/>
    </source>
</evidence>
<sequence>MNSLMTMAVKHFANSGNVNQIQQQAAQQKPEDASLFSNALSMLSSGNNNHGQGQFEGLQDLNGDGVVDERDLQIANERAHASSGQVDSSTLGKAGLFSALAGMAGGSSGGHGQQQQQQYGGQQQQHFNQGGQQQYNQGGQQQYNQGGQQQFNQGGQQQYNQGGQQGGYGGQSQGQPNLVASAMSQAAHLFDQKQQNGQVPQGSTKQSAVNQAAGLAIKYLMKNGQASAVTGSSGGASSLLNMAGKFMK</sequence>